<gene>
    <name evidence="10 13" type="primary">recC</name>
    <name evidence="13" type="ORF">H9850_03670</name>
</gene>
<dbReference type="Gene3D" id="3.40.50.10930">
    <property type="match status" value="1"/>
</dbReference>
<protein>
    <recommendedName>
        <fullName evidence="10">RecBCD enzyme subunit RecC</fullName>
    </recommendedName>
    <alternativeName>
        <fullName evidence="10">Exonuclease V subunit RecC</fullName>
        <shortName evidence="10">ExoV subunit RecC</shortName>
    </alternativeName>
    <alternativeName>
        <fullName evidence="10">Helicase/nuclease RecBCD subunit RecC</fullName>
    </alternativeName>
</protein>
<dbReference type="HAMAP" id="MF_01486">
    <property type="entry name" value="RecC"/>
    <property type="match status" value="1"/>
</dbReference>
<reference evidence="13" key="1">
    <citation type="journal article" date="2021" name="PeerJ">
        <title>Extensive microbial diversity within the chicken gut microbiome revealed by metagenomics and culture.</title>
        <authorList>
            <person name="Gilroy R."/>
            <person name="Ravi A."/>
            <person name="Getino M."/>
            <person name="Pursley I."/>
            <person name="Horton D.L."/>
            <person name="Alikhan N.F."/>
            <person name="Baker D."/>
            <person name="Gharbi K."/>
            <person name="Hall N."/>
            <person name="Watson M."/>
            <person name="Adriaenssens E.M."/>
            <person name="Foster-Nyarko E."/>
            <person name="Jarju S."/>
            <person name="Secka A."/>
            <person name="Antonio M."/>
            <person name="Oren A."/>
            <person name="Chaudhuri R.R."/>
            <person name="La Ragione R."/>
            <person name="Hildebrand F."/>
            <person name="Pallen M.J."/>
        </authorList>
    </citation>
    <scope>NUCLEOTIDE SEQUENCE</scope>
    <source>
        <strain evidence="13">USASDec5-558</strain>
    </source>
</reference>
<evidence type="ECO:0000256" key="1">
    <source>
        <dbReference type="ARBA" id="ARBA00022722"/>
    </source>
</evidence>
<evidence type="ECO:0000256" key="7">
    <source>
        <dbReference type="ARBA" id="ARBA00022840"/>
    </source>
</evidence>
<keyword evidence="4 10" id="KW-0378">Hydrolase</keyword>
<keyword evidence="2 10" id="KW-0547">Nucleotide-binding</keyword>
<keyword evidence="3 10" id="KW-0227">DNA damage</keyword>
<dbReference type="SUPFAM" id="SSF52540">
    <property type="entry name" value="P-loop containing nucleoside triphosphate hydrolases"/>
    <property type="match status" value="3"/>
</dbReference>
<dbReference type="GO" id="GO:0003677">
    <property type="term" value="F:DNA binding"/>
    <property type="evidence" value="ECO:0007669"/>
    <property type="project" value="UniProtKB-UniRule"/>
</dbReference>
<comment type="miscellaneous">
    <text evidence="10">In the RecBCD complex, RecB has a slow 3'-5' helicase, an exonuclease activity and loads RecA onto ssDNA, RecD has a fast 5'-3' helicase activity, while RecC stimulates the ATPase and processivity of the RecB helicase and contributes to recognition of the Chi site.</text>
</comment>
<feature type="region of interest" description="Disordered" evidence="11">
    <location>
        <begin position="1"/>
        <end position="20"/>
    </location>
</feature>
<evidence type="ECO:0000256" key="5">
    <source>
        <dbReference type="ARBA" id="ARBA00022806"/>
    </source>
</evidence>
<dbReference type="Gene3D" id="1.10.10.160">
    <property type="match status" value="1"/>
</dbReference>
<dbReference type="EMBL" id="DXEV01000074">
    <property type="protein sequence ID" value="HIX56555.1"/>
    <property type="molecule type" value="Genomic_DNA"/>
</dbReference>
<evidence type="ECO:0000256" key="2">
    <source>
        <dbReference type="ARBA" id="ARBA00022741"/>
    </source>
</evidence>
<evidence type="ECO:0000256" key="10">
    <source>
        <dbReference type="HAMAP-Rule" id="MF_01486"/>
    </source>
</evidence>
<sequence length="1460" mass="162865">MAKKPAVAQPEDLAQAKSSDQSVAAVTSFAPDRNNGTGVGVEPAVNSSGLVSGLTLYTSNQMENLADLCALLMSEYPQKDAFAHERIVVMNLGMHTFLTQRIAMQNQIAALCDFHQVWQLIYRVHRILHPEAPQEDLFNRDHLTWNLYSLICQMLATPAAPVPAGGVDLYAKLRHYLQDDLYGDKAYELAAKIADTLDQYQMYRPQWIKAWNAMPLRVFDEYERDPNNASNPINVFISDVCRKLVRVKSGVKNQPSAGATAPVTAVASAAAEAASAVSDEQSAEPVASLLNADVGGGISRERVGMVRSLFESNVWQIKLWCLLRHNLNFFGEDDLTPLLPNSPELMWRLRHLDRSQVMTSMIAELNAGNLSAEITKKLADRVFVFGVSALPRIVVQFFAALSRYCNVNIMLLEPCREYWGDIYAHNSNDFARYVNMIKATTQPLKTKNKRFAQKFLSLPTAALQRHYKLSDYDLSTGERISGNPLLLSLGKQGRDNLHLFYELDTAPNNIACFSEPDLPAEARPYSSSVRTQDNVLGAARELVEVRGGTLLNYIQLQLLELEQKSERYIIDPSDQSLQIHACHTKRREVEVLHDAILACFNEAKLRGEKLYPRDIVVMVPAINDYSPHISAVFGGAYKDGDPDYIPFVISDMTENEANTVAQSLLKLMDISTKRVTAAMVVELLSENAIARRFGLSRDDVEVISTWLSDTFVYWGLDGADVAPYAEIKIPGTFAQGLERMILGSLLGDDQVMPCFSEIEGSDSQTLGKLWDFLLALRELRQRFTPELALTPDEWANELQIMLTERFFASDPSTTQALEAVNKVIEELKVTINHIYYKPKINLPVFAAALRQGLVAQRNFQPFLREKVNFCSLVPMRAVPFTHVFILGLNDMDFPREEQAPGFNLMSARDLFERGDRSRNLDDRFLFLEALLSARKSLYLSYIGQSPVDKTEKNPSIVLDELMYYISDHCAVEGDNTSSDGDRQKHVLERIRVVEHLNAYQEENYVVTDEQQAAASAAVASPAAAKGSDDAAAAAAATVAEVQKQMPRRPSFNKSFIMPSHELKQDAAMLGAGVFFNEDFIKLHWNKVLELSELLSFVTKPSQFFLRNLLGISFPRNNNSQQEDEAFNLDGFEINALVQEILKIPPEQRQAYLDRKGELGELPYGIFKQELLSTVMEHADNLTATLKSYLGVSSLAEIQEFACPKTIKSVLVPCRYFAGAPLPRLIELNDVSLSDKAKADAAVAGQKLDGGKERAMVNSQVEDCYRFVLTLQANYHEQPFVLSVFKAVGNLSKQKGLLTPSEDTVLAYPEVLNCSSLVFQALSEAIAYYLRYGTGKDVLIVDKAGESFCLKAFTPEQMDEIITTLLIFYVLGLTASFPCCPEVLRCTCFTDTSEDALVISPDVNKNQAGAAYLTFDYDANSSYLYGSIARLLEEPTLESKAAAFVEFYITMLASHFAPMDN</sequence>
<keyword evidence="6 10" id="KW-0269">Exonuclease</keyword>
<dbReference type="Pfam" id="PF17946">
    <property type="entry name" value="RecC_C"/>
    <property type="match status" value="1"/>
</dbReference>
<dbReference type="Pfam" id="PF04257">
    <property type="entry name" value="Exonuc_V_gamma"/>
    <property type="match status" value="2"/>
</dbReference>
<keyword evidence="7 10" id="KW-0067">ATP-binding</keyword>
<keyword evidence="9 10" id="KW-0234">DNA repair</keyword>
<name>A0A9D1WCB8_9GAMM</name>
<evidence type="ECO:0000256" key="3">
    <source>
        <dbReference type="ARBA" id="ARBA00022763"/>
    </source>
</evidence>
<evidence type="ECO:0000259" key="12">
    <source>
        <dbReference type="Pfam" id="PF17946"/>
    </source>
</evidence>
<dbReference type="InterPro" id="IPR011335">
    <property type="entry name" value="Restrct_endonuc-II-like"/>
</dbReference>
<dbReference type="InterPro" id="IPR041500">
    <property type="entry name" value="RecC_C"/>
</dbReference>
<feature type="domain" description="RecC C-terminal" evidence="12">
    <location>
        <begin position="1087"/>
        <end position="1193"/>
    </location>
</feature>
<dbReference type="GO" id="GO:0005524">
    <property type="term" value="F:ATP binding"/>
    <property type="evidence" value="ECO:0007669"/>
    <property type="project" value="UniProtKB-UniRule"/>
</dbReference>
<evidence type="ECO:0000256" key="8">
    <source>
        <dbReference type="ARBA" id="ARBA00023125"/>
    </source>
</evidence>
<comment type="subunit">
    <text evidence="10">Heterotrimer of RecB, RecC and RecD. All subunits contribute to DNA-binding.</text>
</comment>
<comment type="similarity">
    <text evidence="10">Belongs to the RecC family.</text>
</comment>
<dbReference type="Proteomes" id="UP000886829">
    <property type="component" value="Unassembled WGS sequence"/>
</dbReference>
<dbReference type="NCBIfam" id="TIGR01450">
    <property type="entry name" value="recC"/>
    <property type="match status" value="1"/>
</dbReference>
<evidence type="ECO:0000256" key="4">
    <source>
        <dbReference type="ARBA" id="ARBA00022801"/>
    </source>
</evidence>
<dbReference type="InterPro" id="IPR006697">
    <property type="entry name" value="RecC"/>
</dbReference>
<dbReference type="PANTHER" id="PTHR30591:SF1">
    <property type="entry name" value="RECBCD ENZYME SUBUNIT RECC"/>
    <property type="match status" value="1"/>
</dbReference>
<comment type="function">
    <text evidence="10">A helicase/nuclease that prepares dsDNA breaks (DSB) for recombinational DNA repair. Binds to DSBs and unwinds DNA via a highly rapid and processive ATP-dependent bidirectional helicase activity. Unwinds dsDNA until it encounters a Chi (crossover hotspot instigator) sequence from the 3' direction. Cuts ssDNA a few nucleotides 3' to the Chi site. The properties and activities of the enzyme are changed at Chi. The Chi-altered holoenzyme produces a long 3'-ssDNA overhang and facilitates RecA-binding to the ssDNA for homologous DNA recombination and repair. Holoenzyme degrades any linearized DNA that is unable to undergo homologous recombination. In the holoenzyme this subunit recognizes the wild-type Chi sequence, and when added to isolated RecB increases its ATP-dependent helicase processivity.</text>
</comment>
<proteinExistence type="inferred from homology"/>
<evidence type="ECO:0000256" key="9">
    <source>
        <dbReference type="ARBA" id="ARBA00023204"/>
    </source>
</evidence>
<dbReference type="InterPro" id="IPR027417">
    <property type="entry name" value="P-loop_NTPase"/>
</dbReference>
<dbReference type="PANTHER" id="PTHR30591">
    <property type="entry name" value="RECBCD ENZYME SUBUNIT RECC"/>
    <property type="match status" value="1"/>
</dbReference>
<dbReference type="GO" id="GO:0008854">
    <property type="term" value="F:exodeoxyribonuclease V activity"/>
    <property type="evidence" value="ECO:0007669"/>
    <property type="project" value="InterPro"/>
</dbReference>
<keyword evidence="8 10" id="KW-0238">DNA-binding</keyword>
<organism evidence="13 14">
    <name type="scientific">Candidatus Anaerobiospirillum pullistercoris</name>
    <dbReference type="NCBI Taxonomy" id="2838452"/>
    <lineage>
        <taxon>Bacteria</taxon>
        <taxon>Pseudomonadati</taxon>
        <taxon>Pseudomonadota</taxon>
        <taxon>Gammaproteobacteria</taxon>
        <taxon>Aeromonadales</taxon>
        <taxon>Succinivibrionaceae</taxon>
        <taxon>Anaerobiospirillum</taxon>
    </lineage>
</organism>
<dbReference type="GO" id="GO:0009338">
    <property type="term" value="C:exodeoxyribonuclease V complex"/>
    <property type="evidence" value="ECO:0007669"/>
    <property type="project" value="InterPro"/>
</dbReference>
<dbReference type="GO" id="GO:0003678">
    <property type="term" value="F:DNA helicase activity"/>
    <property type="evidence" value="ECO:0007669"/>
    <property type="project" value="UniProtKB-UniRule"/>
</dbReference>
<keyword evidence="5 10" id="KW-0347">Helicase</keyword>
<reference evidence="13" key="2">
    <citation type="submission" date="2021-04" db="EMBL/GenBank/DDBJ databases">
        <authorList>
            <person name="Gilroy R."/>
        </authorList>
    </citation>
    <scope>NUCLEOTIDE SEQUENCE</scope>
    <source>
        <strain evidence="13">USASDec5-558</strain>
    </source>
</reference>
<evidence type="ECO:0000313" key="14">
    <source>
        <dbReference type="Proteomes" id="UP000886829"/>
    </source>
</evidence>
<evidence type="ECO:0000256" key="6">
    <source>
        <dbReference type="ARBA" id="ARBA00022839"/>
    </source>
</evidence>
<dbReference type="GO" id="GO:0000724">
    <property type="term" value="P:double-strand break repair via homologous recombination"/>
    <property type="evidence" value="ECO:0007669"/>
    <property type="project" value="UniProtKB-UniRule"/>
</dbReference>
<accession>A0A9D1WCB8</accession>
<dbReference type="SUPFAM" id="SSF52980">
    <property type="entry name" value="Restriction endonuclease-like"/>
    <property type="match status" value="1"/>
</dbReference>
<dbReference type="Gene3D" id="3.40.50.300">
    <property type="entry name" value="P-loop containing nucleotide triphosphate hydrolases"/>
    <property type="match status" value="2"/>
</dbReference>
<evidence type="ECO:0000256" key="11">
    <source>
        <dbReference type="SAM" id="MobiDB-lite"/>
    </source>
</evidence>
<dbReference type="InterPro" id="IPR013986">
    <property type="entry name" value="DExx_box_DNA_helicase_dom_sf"/>
</dbReference>
<keyword evidence="1 10" id="KW-0540">Nuclease</keyword>
<evidence type="ECO:0000313" key="13">
    <source>
        <dbReference type="EMBL" id="HIX56555.1"/>
    </source>
</evidence>
<comment type="caution">
    <text evidence="13">The sequence shown here is derived from an EMBL/GenBank/DDBJ whole genome shotgun (WGS) entry which is preliminary data.</text>
</comment>